<comment type="caution">
    <text evidence="1">The sequence shown here is derived from an EMBL/GenBank/DDBJ whole genome shotgun (WGS) entry which is preliminary data.</text>
</comment>
<evidence type="ECO:0000313" key="1">
    <source>
        <dbReference type="EMBL" id="RRR76156.1"/>
    </source>
</evidence>
<dbReference type="AlphaFoldDB" id="A0A426U7X7"/>
<name>A0A426U7X7_9CHLR</name>
<gene>
    <name evidence="1" type="ORF">EI684_03495</name>
</gene>
<evidence type="ECO:0008006" key="3">
    <source>
        <dbReference type="Google" id="ProtNLM"/>
    </source>
</evidence>
<proteinExistence type="predicted"/>
<evidence type="ECO:0000313" key="2">
    <source>
        <dbReference type="Proteomes" id="UP000280307"/>
    </source>
</evidence>
<protein>
    <recommendedName>
        <fullName evidence="3">NADPH-dependent FMN reductase-like domain-containing protein</fullName>
    </recommendedName>
</protein>
<organism evidence="1 2">
    <name type="scientific">Candidatus Viridilinea halotolerans</name>
    <dbReference type="NCBI Taxonomy" id="2491704"/>
    <lineage>
        <taxon>Bacteria</taxon>
        <taxon>Bacillati</taxon>
        <taxon>Chloroflexota</taxon>
        <taxon>Chloroflexia</taxon>
        <taxon>Chloroflexales</taxon>
        <taxon>Chloroflexineae</taxon>
        <taxon>Oscillochloridaceae</taxon>
        <taxon>Candidatus Viridilinea</taxon>
    </lineage>
</organism>
<dbReference type="Proteomes" id="UP000280307">
    <property type="component" value="Unassembled WGS sequence"/>
</dbReference>
<sequence>MHDGYLYTLGICGSTAGNGPAPQCLDLMLAALPPVKRAAYLGEVLLDHASPGFRDPLLAPLYVELADAELLLIVTPLPGGQLPPRLQALAHVLCKTPLVSAPRYAIFIGFADHPPHALDALRLALTLNNTTLLHERFAPTAANPVAIATEAIIWAQHAYACARRHHPEALP</sequence>
<dbReference type="EMBL" id="RSAS01000137">
    <property type="protein sequence ID" value="RRR76156.1"/>
    <property type="molecule type" value="Genomic_DNA"/>
</dbReference>
<accession>A0A426U7X7</accession>
<reference evidence="1 2" key="1">
    <citation type="submission" date="2018-12" db="EMBL/GenBank/DDBJ databases">
        <title>Genome Sequence of Candidatus Viridilinea halotolerans isolated from saline sulfide-rich spring.</title>
        <authorList>
            <person name="Grouzdev D.S."/>
            <person name="Burganskaya E.I."/>
            <person name="Krutkina M.S."/>
            <person name="Sukhacheva M.V."/>
            <person name="Gorlenko V.M."/>
        </authorList>
    </citation>
    <scope>NUCLEOTIDE SEQUENCE [LARGE SCALE GENOMIC DNA]</scope>
    <source>
        <strain evidence="1">Chok-6</strain>
    </source>
</reference>